<dbReference type="Pfam" id="PF00270">
    <property type="entry name" value="DEAD"/>
    <property type="match status" value="1"/>
</dbReference>
<protein>
    <recommendedName>
        <fullName evidence="5">Helicase ATP-binding domain-containing protein</fullName>
    </recommendedName>
</protein>
<dbReference type="SUPFAM" id="SSF52540">
    <property type="entry name" value="P-loop containing nucleoside triphosphate hydrolases"/>
    <property type="match status" value="1"/>
</dbReference>
<dbReference type="Pfam" id="PF00271">
    <property type="entry name" value="Helicase_C"/>
    <property type="match status" value="1"/>
</dbReference>
<dbReference type="EMBL" id="JAPQKO010000002">
    <property type="protein sequence ID" value="KAJ5180729.1"/>
    <property type="molecule type" value="Genomic_DNA"/>
</dbReference>
<dbReference type="PANTHER" id="PTHR18934">
    <property type="entry name" value="ATP-DEPENDENT RNA HELICASE"/>
    <property type="match status" value="1"/>
</dbReference>
<dbReference type="GO" id="GO:1990904">
    <property type="term" value="C:ribonucleoprotein complex"/>
    <property type="evidence" value="ECO:0007669"/>
    <property type="project" value="UniProtKB-ARBA"/>
</dbReference>
<dbReference type="Gene3D" id="1.20.120.1080">
    <property type="match status" value="1"/>
</dbReference>
<dbReference type="SMART" id="SM00847">
    <property type="entry name" value="HA2"/>
    <property type="match status" value="1"/>
</dbReference>
<dbReference type="GO" id="GO:0003723">
    <property type="term" value="F:RNA binding"/>
    <property type="evidence" value="ECO:0007669"/>
    <property type="project" value="TreeGrafter"/>
</dbReference>
<dbReference type="SMART" id="SM00487">
    <property type="entry name" value="DEXDc"/>
    <property type="match status" value="1"/>
</dbReference>
<dbReference type="GO" id="GO:0005524">
    <property type="term" value="F:ATP binding"/>
    <property type="evidence" value="ECO:0007669"/>
    <property type="project" value="UniProtKB-KW"/>
</dbReference>
<dbReference type="GO" id="GO:0016787">
    <property type="term" value="F:hydrolase activity"/>
    <property type="evidence" value="ECO:0007669"/>
    <property type="project" value="UniProtKB-KW"/>
</dbReference>
<feature type="region of interest" description="Disordered" evidence="4">
    <location>
        <begin position="1081"/>
        <end position="1108"/>
    </location>
</feature>
<evidence type="ECO:0000313" key="6">
    <source>
        <dbReference type="EMBL" id="KAJ5180729.1"/>
    </source>
</evidence>
<dbReference type="GO" id="GO:0004386">
    <property type="term" value="F:helicase activity"/>
    <property type="evidence" value="ECO:0007669"/>
    <property type="project" value="UniProtKB-KW"/>
</dbReference>
<organism evidence="6 7">
    <name type="scientific">Penicillium capsulatum</name>
    <dbReference type="NCBI Taxonomy" id="69766"/>
    <lineage>
        <taxon>Eukaryota</taxon>
        <taxon>Fungi</taxon>
        <taxon>Dikarya</taxon>
        <taxon>Ascomycota</taxon>
        <taxon>Pezizomycotina</taxon>
        <taxon>Eurotiomycetes</taxon>
        <taxon>Eurotiomycetidae</taxon>
        <taxon>Eurotiales</taxon>
        <taxon>Aspergillaceae</taxon>
        <taxon>Penicillium</taxon>
    </lineage>
</organism>
<dbReference type="PANTHER" id="PTHR18934:SF203">
    <property type="entry name" value="ATP-DEPENDENT RNA HELICASE A"/>
    <property type="match status" value="1"/>
</dbReference>
<reference evidence="6" key="1">
    <citation type="submission" date="2022-11" db="EMBL/GenBank/DDBJ databases">
        <authorList>
            <person name="Petersen C."/>
        </authorList>
    </citation>
    <scope>NUCLEOTIDE SEQUENCE</scope>
    <source>
        <strain evidence="6">IBT 21917</strain>
    </source>
</reference>
<dbReference type="InterPro" id="IPR011545">
    <property type="entry name" value="DEAD/DEAH_box_helicase_dom"/>
</dbReference>
<gene>
    <name evidence="6" type="ORF">N7492_003939</name>
</gene>
<dbReference type="InterPro" id="IPR001650">
    <property type="entry name" value="Helicase_C-like"/>
</dbReference>
<evidence type="ECO:0000313" key="7">
    <source>
        <dbReference type="Proteomes" id="UP001146351"/>
    </source>
</evidence>
<name>A0A9W9LXE9_9EURO</name>
<keyword evidence="1" id="KW-0547">Nucleotide-binding</keyword>
<dbReference type="OrthoDB" id="5600252at2759"/>
<dbReference type="PROSITE" id="PS51192">
    <property type="entry name" value="HELICASE_ATP_BIND_1"/>
    <property type="match status" value="1"/>
</dbReference>
<feature type="compositionally biased region" description="Acidic residues" evidence="4">
    <location>
        <begin position="529"/>
        <end position="547"/>
    </location>
</feature>
<dbReference type="InterPro" id="IPR014001">
    <property type="entry name" value="Helicase_ATP-bd"/>
</dbReference>
<evidence type="ECO:0000256" key="4">
    <source>
        <dbReference type="SAM" id="MobiDB-lite"/>
    </source>
</evidence>
<keyword evidence="7" id="KW-1185">Reference proteome</keyword>
<evidence type="ECO:0000256" key="1">
    <source>
        <dbReference type="ARBA" id="ARBA00022741"/>
    </source>
</evidence>
<proteinExistence type="predicted"/>
<dbReference type="AlphaFoldDB" id="A0A9W9LXE9"/>
<dbReference type="CDD" id="cd17917">
    <property type="entry name" value="DEXHc_RHA-like"/>
    <property type="match status" value="1"/>
</dbReference>
<feature type="domain" description="Helicase ATP-binding" evidence="5">
    <location>
        <begin position="299"/>
        <end position="472"/>
    </location>
</feature>
<dbReference type="InterPro" id="IPR007502">
    <property type="entry name" value="Helicase-assoc_dom"/>
</dbReference>
<dbReference type="Proteomes" id="UP001146351">
    <property type="component" value="Unassembled WGS sequence"/>
</dbReference>
<comment type="caution">
    <text evidence="6">The sequence shown here is derived from an EMBL/GenBank/DDBJ whole genome shotgun (WGS) entry which is preliminary data.</text>
</comment>
<dbReference type="InterPro" id="IPR027417">
    <property type="entry name" value="P-loop_NTPase"/>
</dbReference>
<keyword evidence="3" id="KW-0067">ATP-binding</keyword>
<dbReference type="PROSITE" id="PS00690">
    <property type="entry name" value="DEAH_ATP_HELICASE"/>
    <property type="match status" value="1"/>
</dbReference>
<dbReference type="Gene3D" id="3.40.50.300">
    <property type="entry name" value="P-loop containing nucleotide triphosphate hydrolases"/>
    <property type="match status" value="2"/>
</dbReference>
<evidence type="ECO:0000256" key="3">
    <source>
        <dbReference type="ARBA" id="ARBA00022840"/>
    </source>
</evidence>
<keyword evidence="2" id="KW-0378">Hydrolase</keyword>
<evidence type="ECO:0000259" key="5">
    <source>
        <dbReference type="PROSITE" id="PS51192"/>
    </source>
</evidence>
<reference evidence="6" key="2">
    <citation type="journal article" date="2023" name="IMA Fungus">
        <title>Comparative genomic study of the Penicillium genus elucidates a diverse pangenome and 15 lateral gene transfer events.</title>
        <authorList>
            <person name="Petersen C."/>
            <person name="Sorensen T."/>
            <person name="Nielsen M.R."/>
            <person name="Sondergaard T.E."/>
            <person name="Sorensen J.L."/>
            <person name="Fitzpatrick D.A."/>
            <person name="Frisvad J.C."/>
            <person name="Nielsen K.L."/>
        </authorList>
    </citation>
    <scope>NUCLEOTIDE SEQUENCE</scope>
    <source>
        <strain evidence="6">IBT 21917</strain>
    </source>
</reference>
<accession>A0A9W9LXE9</accession>
<sequence length="1108" mass="124162">MQSVLQDDNEPHLRRLRALWESKYFTLHRMIARKAEDHWTFHMVCRPTDAVDPVNISVSDPEKRNLDIKAALALIHALQSEGIWEQWNNSFPTDNHSEVMHKPCRRPNRGRKFRLPSTRYQSNYARELVSTCKGIFTHANLDDRLNFDMDVSSSVDGLTCNMELTGALEQVHITTQGQTARAAEYHAFCLLILMLNMTPALKSLIPHATFTINDDLLVSMDQVRNSLLEAGDVVQKACPSNPRTSRKQWLFQRKPIENGRAEQLQQSLDKINNAQAPRAIALRSKRAQLPVNGLKQPVLELINQNPYTIVVAETGSGKSSQIPQIILNDAIERKKGAACNILCVQPRRIAAQMLAERVAEERLEPVGKNVGYIVHGVHEVSRAGGSITFCTTGILLRMLQNPSSIAGCSHIMLDEVHERDVNIDFAMLALKDTLERLQERGQPTPKIIISSATVDVDLFSSYFSTKQPDGTLSPAPHITIPGRQYHVEKYYLDEILEDLMSFFSPETLASFLQYKGTPQFLRQHYEQLDEPEAETETEAEAQEGPAEEENKPSTPDQTPETADHPDAVMPYGIICAKIFHLLKTSESGSILVFLPGLSQFGVIARMLDDHADQMGVDLHNEDRFRLLKLHSDLPEEMEKLSHDMPSGCRRIILATTVAEASITIPDVKSSVNSLQPYWTLRVTKAPEMLSVNLDSVCLRAKDIVPHIPLLDLFERAIEPPPKERVQAAITSLQNLGALDRDENMTTLGSMLGNLPVAPVAGKLVLMGIVFRCLEPMLILGILNGSDIFRAPLDDDDRRFISQQRKKFAEGSHSDHIAKVNAFKAVQAILQEQDLQAALAFAFSERISLRAFQNVDWKAKRLMEKLVASRLVDQSTPIIDDDGRFGGAEFNVNSQDVQLIKAVVTHCLFPRISAAKFASPGFFVTQTEKRTLLGPTSSTWECREHGTLLVYDSKILTSDGVVLRSGTVISPLMTCLLSKDLVREDREIVIDAWLNMAFNLQHTTEPREKVINSILNLSDTVDTSLRLAIESLGRSSVYLNPTRRANLTAQGRLEEIKSTRDAFHHLIRTSIKDILMRDTYKFEAPNPDEPDQPEMPDSSSSHSWEGIHA</sequence>
<dbReference type="InterPro" id="IPR002464">
    <property type="entry name" value="DNA/RNA_helicase_DEAH_CS"/>
</dbReference>
<feature type="region of interest" description="Disordered" evidence="4">
    <location>
        <begin position="529"/>
        <end position="566"/>
    </location>
</feature>
<evidence type="ECO:0000256" key="2">
    <source>
        <dbReference type="ARBA" id="ARBA00022801"/>
    </source>
</evidence>